<sequence>MLTFITRLLVVVVCIGVSQGTVFAQDPIYIALSAPITGNYAEYGENFTRAITLALDEINTVGGIHGRPVELVIGDSKGVPKESATLAQKFTSDSRIVAQIGDFTSTCSLAAQPIYHRAGMVQLAPTSTHPDFAPGSPYSFSIAGRQTEEGPFMARFAVETLGKTRIAFLYVNNDWGIAMRDHFVAEINRLGAEIVAQEAYFDGTTDFTAILTKFQALNPDLLYLASMYNDGALISKQRQKLGWNDITVMGAGSLYSPKFLELGEDAVEGVFTSCVFFPQEPRPEVQKFVQGFEERYQQTPNVFAAVAYDSMNLLVYAIQQAGTDRQAIRDALAQIRDFPGVTGKITFSDVGDVVKEYRKMYVHKGQFQLYIPQE</sequence>
<keyword evidence="5" id="KW-1185">Reference proteome</keyword>
<accession>A0A081C1Q1</accession>
<gene>
    <name evidence="4" type="ORF">U27_05480</name>
</gene>
<evidence type="ECO:0000313" key="4">
    <source>
        <dbReference type="EMBL" id="GAK58506.1"/>
    </source>
</evidence>
<organism evidence="4">
    <name type="scientific">Vecturithrix granuli</name>
    <dbReference type="NCBI Taxonomy" id="1499967"/>
    <lineage>
        <taxon>Bacteria</taxon>
        <taxon>Candidatus Moduliflexota</taxon>
        <taxon>Candidatus Vecturitrichia</taxon>
        <taxon>Candidatus Vecturitrichales</taxon>
        <taxon>Candidatus Vecturitrichaceae</taxon>
        <taxon>Candidatus Vecturithrix</taxon>
    </lineage>
</organism>
<dbReference type="InterPro" id="IPR028081">
    <property type="entry name" value="Leu-bd"/>
</dbReference>
<dbReference type="InterPro" id="IPR028082">
    <property type="entry name" value="Peripla_BP_I"/>
</dbReference>
<dbReference type="Pfam" id="PF13458">
    <property type="entry name" value="Peripla_BP_6"/>
    <property type="match status" value="1"/>
</dbReference>
<evidence type="ECO:0000259" key="3">
    <source>
        <dbReference type="Pfam" id="PF13458"/>
    </source>
</evidence>
<dbReference type="SUPFAM" id="SSF53822">
    <property type="entry name" value="Periplasmic binding protein-like I"/>
    <property type="match status" value="1"/>
</dbReference>
<reference evidence="4" key="1">
    <citation type="journal article" date="2015" name="PeerJ">
        <title>First genomic representation of candidate bacterial phylum KSB3 points to enhanced environmental sensing as a trigger of wastewater bulking.</title>
        <authorList>
            <person name="Sekiguchi Y."/>
            <person name="Ohashi A."/>
            <person name="Parks D.H."/>
            <person name="Yamauchi T."/>
            <person name="Tyson G.W."/>
            <person name="Hugenholtz P."/>
        </authorList>
    </citation>
    <scope>NUCLEOTIDE SEQUENCE [LARGE SCALE GENOMIC DNA]</scope>
</reference>
<dbReference type="PANTHER" id="PTHR30483">
    <property type="entry name" value="LEUCINE-SPECIFIC-BINDING PROTEIN"/>
    <property type="match status" value="1"/>
</dbReference>
<dbReference type="CDD" id="cd06349">
    <property type="entry name" value="PBP1_ABC_HAAT-like"/>
    <property type="match status" value="1"/>
</dbReference>
<dbReference type="eggNOG" id="COG0683">
    <property type="taxonomic scope" value="Bacteria"/>
</dbReference>
<dbReference type="PANTHER" id="PTHR30483:SF6">
    <property type="entry name" value="PERIPLASMIC BINDING PROTEIN OF ABC TRANSPORTER FOR NATURAL AMINO ACIDS"/>
    <property type="match status" value="1"/>
</dbReference>
<protein>
    <submittedName>
        <fullName evidence="4">Branched chain amino acid ABC transporter substrate-binding protein</fullName>
    </submittedName>
</protein>
<dbReference type="STRING" id="1499967.U27_05480"/>
<evidence type="ECO:0000256" key="1">
    <source>
        <dbReference type="ARBA" id="ARBA00010062"/>
    </source>
</evidence>
<dbReference type="Gene3D" id="3.40.50.2300">
    <property type="match status" value="2"/>
</dbReference>
<dbReference type="Proteomes" id="UP000030661">
    <property type="component" value="Unassembled WGS sequence"/>
</dbReference>
<dbReference type="HOGENOM" id="CLU_027128_6_2_0"/>
<keyword evidence="2" id="KW-0732">Signal</keyword>
<proteinExistence type="inferred from homology"/>
<evidence type="ECO:0000313" key="5">
    <source>
        <dbReference type="Proteomes" id="UP000030661"/>
    </source>
</evidence>
<evidence type="ECO:0000256" key="2">
    <source>
        <dbReference type="ARBA" id="ARBA00022729"/>
    </source>
</evidence>
<dbReference type="AlphaFoldDB" id="A0A081C1Q1"/>
<feature type="domain" description="Leucine-binding protein" evidence="3">
    <location>
        <begin position="27"/>
        <end position="349"/>
    </location>
</feature>
<dbReference type="EMBL" id="DF820467">
    <property type="protein sequence ID" value="GAK58506.1"/>
    <property type="molecule type" value="Genomic_DNA"/>
</dbReference>
<comment type="similarity">
    <text evidence="1">Belongs to the leucine-binding protein family.</text>
</comment>
<dbReference type="InterPro" id="IPR051010">
    <property type="entry name" value="BCAA_transport"/>
</dbReference>
<name>A0A081C1Q1_VECG1</name>